<dbReference type="Gene3D" id="3.20.20.100">
    <property type="entry name" value="NADP-dependent oxidoreductase domain"/>
    <property type="match status" value="1"/>
</dbReference>
<dbReference type="CDD" id="cd19097">
    <property type="entry name" value="AKR_unchar"/>
    <property type="match status" value="1"/>
</dbReference>
<dbReference type="PANTHER" id="PTHR43312:SF1">
    <property type="entry name" value="NADP-DEPENDENT OXIDOREDUCTASE DOMAIN-CONTAINING PROTEIN"/>
    <property type="match status" value="1"/>
</dbReference>
<dbReference type="SUPFAM" id="SSF51430">
    <property type="entry name" value="NAD(P)-linked oxidoreductase"/>
    <property type="match status" value="1"/>
</dbReference>
<gene>
    <name evidence="2" type="ORF">OD355_08730</name>
</gene>
<comment type="caution">
    <text evidence="2">The sequence shown here is derived from an EMBL/GenBank/DDBJ whole genome shotgun (WGS) entry which is preliminary data.</text>
</comment>
<evidence type="ECO:0000313" key="3">
    <source>
        <dbReference type="Proteomes" id="UP001209317"/>
    </source>
</evidence>
<name>A0AAE3IM45_9BACT</name>
<feature type="domain" description="NADP-dependent oxidoreductase" evidence="1">
    <location>
        <begin position="4"/>
        <end position="272"/>
    </location>
</feature>
<dbReference type="InterPro" id="IPR036812">
    <property type="entry name" value="NAD(P)_OxRdtase_dom_sf"/>
</dbReference>
<keyword evidence="3" id="KW-1185">Reference proteome</keyword>
<dbReference type="Proteomes" id="UP001209317">
    <property type="component" value="Unassembled WGS sequence"/>
</dbReference>
<dbReference type="InterPro" id="IPR023210">
    <property type="entry name" value="NADP_OxRdtase_dom"/>
</dbReference>
<reference evidence="2" key="1">
    <citation type="submission" date="2022-10" db="EMBL/GenBank/DDBJ databases">
        <authorList>
            <person name="Kim H.S."/>
            <person name="Kim J.-S."/>
            <person name="Suh M.K."/>
            <person name="Eom M.K."/>
            <person name="Lee J.-S."/>
        </authorList>
    </citation>
    <scope>NUCLEOTIDE SEQUENCE</scope>
    <source>
        <strain evidence="2">LIP-5</strain>
    </source>
</reference>
<dbReference type="InterPro" id="IPR053135">
    <property type="entry name" value="AKR2_Oxidoreductase"/>
</dbReference>
<dbReference type="AlphaFoldDB" id="A0AAE3IM45"/>
<dbReference type="PANTHER" id="PTHR43312">
    <property type="entry name" value="D-THREO-ALDOSE 1-DEHYDROGENASE"/>
    <property type="match status" value="1"/>
</dbReference>
<protein>
    <submittedName>
        <fullName evidence="2">Aldo/keto reductase</fullName>
    </submittedName>
</protein>
<dbReference type="Pfam" id="PF00248">
    <property type="entry name" value="Aldo_ket_red"/>
    <property type="match status" value="1"/>
</dbReference>
<accession>A0AAE3IM45</accession>
<dbReference type="RefSeq" id="WP_263038083.1">
    <property type="nucleotide sequence ID" value="NZ_JAOTPL010000011.1"/>
</dbReference>
<proteinExistence type="predicted"/>
<evidence type="ECO:0000313" key="2">
    <source>
        <dbReference type="EMBL" id="MCU7694597.1"/>
    </source>
</evidence>
<dbReference type="EMBL" id="JAOTPL010000011">
    <property type="protein sequence ID" value="MCU7694597.1"/>
    <property type="molecule type" value="Genomic_DNA"/>
</dbReference>
<sequence>MNSKLILGTVQFGLNYGINNVYGRMPDTEIRQVLDLAYKAGIDHLDTAADYGDAEKKIGKLSAQEYKFKIFSKFSKKPGIDWKASLKQSLADLKTAKLDTVMFHSFEAYEQAKPYITEIIIKGKNKLFDKLGVSVYTNEELNKLVDDEYIHTVQCPFNLLDNHFQRSESLKKLKNAGKTIHTRSVFLQGLLLMDLDNIPARLSPLYSACLQIRSIASENHLSIGHLALQYALSKDYIDGVLIGVDAPGQLKTNMEWSLKPVTQTILSAIDEIPVSETSLLNPSTW</sequence>
<organism evidence="2 3">
    <name type="scientific">Haoranjiania flava</name>
    <dbReference type="NCBI Taxonomy" id="1856322"/>
    <lineage>
        <taxon>Bacteria</taxon>
        <taxon>Pseudomonadati</taxon>
        <taxon>Bacteroidota</taxon>
        <taxon>Chitinophagia</taxon>
        <taxon>Chitinophagales</taxon>
        <taxon>Chitinophagaceae</taxon>
        <taxon>Haoranjiania</taxon>
    </lineage>
</organism>
<evidence type="ECO:0000259" key="1">
    <source>
        <dbReference type="Pfam" id="PF00248"/>
    </source>
</evidence>